<evidence type="ECO:0000256" key="5">
    <source>
        <dbReference type="SAM" id="MobiDB-lite"/>
    </source>
</evidence>
<dbReference type="GeneTree" id="ENSGT00940000171210"/>
<dbReference type="GO" id="GO:0005923">
    <property type="term" value="C:bicellular tight junction"/>
    <property type="evidence" value="ECO:0007669"/>
    <property type="project" value="TreeGrafter"/>
</dbReference>
<accession>A0A4W3GWJ0</accession>
<evidence type="ECO:0000256" key="4">
    <source>
        <dbReference type="ARBA" id="ARBA00023175"/>
    </source>
</evidence>
<dbReference type="InParanoid" id="A0A4W3GWJ0"/>
<dbReference type="PANTHER" id="PTHR46349">
    <property type="entry name" value="CINGULIN-LIKE PROTEIN 1-RELATED"/>
    <property type="match status" value="1"/>
</dbReference>
<evidence type="ECO:0000256" key="1">
    <source>
        <dbReference type="ARBA" id="ARBA00004496"/>
    </source>
</evidence>
<reference evidence="6" key="4">
    <citation type="submission" date="2025-08" db="UniProtKB">
        <authorList>
            <consortium name="Ensembl"/>
        </authorList>
    </citation>
    <scope>IDENTIFICATION</scope>
</reference>
<proteinExistence type="predicted"/>
<evidence type="ECO:0000313" key="7">
    <source>
        <dbReference type="Proteomes" id="UP000314986"/>
    </source>
</evidence>
<comment type="subcellular location">
    <subcellularLocation>
        <location evidence="1">Cytoplasm</location>
    </subcellularLocation>
</comment>
<name>A0A4W3GWJ0_CALMI</name>
<evidence type="ECO:0000256" key="2">
    <source>
        <dbReference type="ARBA" id="ARBA00022490"/>
    </source>
</evidence>
<protein>
    <submittedName>
        <fullName evidence="6">Uncharacterized protein</fullName>
    </submittedName>
</protein>
<organism evidence="6 7">
    <name type="scientific">Callorhinchus milii</name>
    <name type="common">Ghost shark</name>
    <dbReference type="NCBI Taxonomy" id="7868"/>
    <lineage>
        <taxon>Eukaryota</taxon>
        <taxon>Metazoa</taxon>
        <taxon>Chordata</taxon>
        <taxon>Craniata</taxon>
        <taxon>Vertebrata</taxon>
        <taxon>Chondrichthyes</taxon>
        <taxon>Holocephali</taxon>
        <taxon>Chimaeriformes</taxon>
        <taxon>Callorhinchidae</taxon>
        <taxon>Callorhinchus</taxon>
    </lineage>
</organism>
<sequence length="206" mass="22417">MMAEDKPLDYGVQIRFIDDLKDPNKSRQKNKVTKPNSYGVMVRVQGISGQPFVVLNNSDGQAGVPGGPGRGDHPDSLSSDEPENPYDLAPRQVHSDSSYSSSDEEPSSSTADMSVTPLDPTVIDTKPLSSVDSLISKFDTRGGPLRGRPVRRSRLSSDEKRRSQSLDNQSREQAAGESCREEVLRLQRGPGRLACQLHASCQAVGH</sequence>
<feature type="compositionally biased region" description="Basic and acidic residues" evidence="5">
    <location>
        <begin position="155"/>
        <end position="164"/>
    </location>
</feature>
<keyword evidence="2" id="KW-0963">Cytoplasm</keyword>
<evidence type="ECO:0000256" key="3">
    <source>
        <dbReference type="ARBA" id="ARBA00023123"/>
    </source>
</evidence>
<dbReference type="PANTHER" id="PTHR46349:SF6">
    <property type="entry name" value="MYOSIN-6-LIKE"/>
    <property type="match status" value="1"/>
</dbReference>
<dbReference type="STRING" id="7868.ENSCMIP00000007337"/>
<dbReference type="Ensembl" id="ENSCMIT00000007561.1">
    <property type="protein sequence ID" value="ENSCMIP00000007337.1"/>
    <property type="gene ID" value="ENSCMIG00000004043.1"/>
</dbReference>
<dbReference type="Proteomes" id="UP000314986">
    <property type="component" value="Unassembled WGS sequence"/>
</dbReference>
<keyword evidence="3" id="KW-0518">Myosin</keyword>
<reference evidence="7" key="3">
    <citation type="journal article" date="2014" name="Nature">
        <title>Elephant shark genome provides unique insights into gnathostome evolution.</title>
        <authorList>
            <consortium name="International Elephant Shark Genome Sequencing Consortium"/>
            <person name="Venkatesh B."/>
            <person name="Lee A.P."/>
            <person name="Ravi V."/>
            <person name="Maurya A.K."/>
            <person name="Lian M.M."/>
            <person name="Swann J.B."/>
            <person name="Ohta Y."/>
            <person name="Flajnik M.F."/>
            <person name="Sutoh Y."/>
            <person name="Kasahara M."/>
            <person name="Hoon S."/>
            <person name="Gangu V."/>
            <person name="Roy S.W."/>
            <person name="Irimia M."/>
            <person name="Korzh V."/>
            <person name="Kondrychyn I."/>
            <person name="Lim Z.W."/>
            <person name="Tay B.H."/>
            <person name="Tohari S."/>
            <person name="Kong K.W."/>
            <person name="Ho S."/>
            <person name="Lorente-Galdos B."/>
            <person name="Quilez J."/>
            <person name="Marques-Bonet T."/>
            <person name="Raney B.J."/>
            <person name="Ingham P.W."/>
            <person name="Tay A."/>
            <person name="Hillier L.W."/>
            <person name="Minx P."/>
            <person name="Boehm T."/>
            <person name="Wilson R.K."/>
            <person name="Brenner S."/>
            <person name="Warren W.C."/>
        </authorList>
    </citation>
    <scope>NUCLEOTIDE SEQUENCE [LARGE SCALE GENOMIC DNA]</scope>
</reference>
<keyword evidence="7" id="KW-1185">Reference proteome</keyword>
<reference evidence="6" key="5">
    <citation type="submission" date="2025-09" db="UniProtKB">
        <authorList>
            <consortium name="Ensembl"/>
        </authorList>
    </citation>
    <scope>IDENTIFICATION</scope>
</reference>
<reference evidence="7" key="1">
    <citation type="journal article" date="2006" name="Science">
        <title>Ancient noncoding elements conserved in the human genome.</title>
        <authorList>
            <person name="Venkatesh B."/>
            <person name="Kirkness E.F."/>
            <person name="Loh Y.H."/>
            <person name="Halpern A.L."/>
            <person name="Lee A.P."/>
            <person name="Johnson J."/>
            <person name="Dandona N."/>
            <person name="Viswanathan L.D."/>
            <person name="Tay A."/>
            <person name="Venter J.C."/>
            <person name="Strausberg R.L."/>
            <person name="Brenner S."/>
        </authorList>
    </citation>
    <scope>NUCLEOTIDE SEQUENCE [LARGE SCALE GENOMIC DNA]</scope>
</reference>
<keyword evidence="4" id="KW-0505">Motor protein</keyword>
<evidence type="ECO:0000313" key="6">
    <source>
        <dbReference type="Ensembl" id="ENSCMIP00000007337.1"/>
    </source>
</evidence>
<dbReference type="AlphaFoldDB" id="A0A4W3GWJ0"/>
<reference evidence="7" key="2">
    <citation type="journal article" date="2007" name="PLoS Biol.">
        <title>Survey sequencing and comparative analysis of the elephant shark (Callorhinchus milii) genome.</title>
        <authorList>
            <person name="Venkatesh B."/>
            <person name="Kirkness E.F."/>
            <person name="Loh Y.H."/>
            <person name="Halpern A.L."/>
            <person name="Lee A.P."/>
            <person name="Johnson J."/>
            <person name="Dandona N."/>
            <person name="Viswanathan L.D."/>
            <person name="Tay A."/>
            <person name="Venter J.C."/>
            <person name="Strausberg R.L."/>
            <person name="Brenner S."/>
        </authorList>
    </citation>
    <scope>NUCLEOTIDE SEQUENCE [LARGE SCALE GENOMIC DNA]</scope>
</reference>
<feature type="region of interest" description="Disordered" evidence="5">
    <location>
        <begin position="52"/>
        <end position="178"/>
    </location>
</feature>